<evidence type="ECO:0000313" key="1">
    <source>
        <dbReference type="EMBL" id="SFL66239.1"/>
    </source>
</evidence>
<dbReference type="Proteomes" id="UP000199550">
    <property type="component" value="Unassembled WGS sequence"/>
</dbReference>
<name>A0A1I4JI49_9RHOB</name>
<dbReference type="AlphaFoldDB" id="A0A1I4JI49"/>
<keyword evidence="2" id="KW-1185">Reference proteome</keyword>
<dbReference type="OrthoDB" id="7292394at2"/>
<protein>
    <submittedName>
        <fullName evidence="1">Uncharacterized protein</fullName>
    </submittedName>
</protein>
<reference evidence="1 2" key="1">
    <citation type="submission" date="2016-10" db="EMBL/GenBank/DDBJ databases">
        <authorList>
            <person name="de Groot N.N."/>
        </authorList>
    </citation>
    <scope>NUCLEOTIDE SEQUENCE [LARGE SCALE GENOMIC DNA]</scope>
    <source>
        <strain evidence="1 2">DSM 16199</strain>
    </source>
</reference>
<proteinExistence type="predicted"/>
<evidence type="ECO:0000313" key="2">
    <source>
        <dbReference type="Proteomes" id="UP000199550"/>
    </source>
</evidence>
<dbReference type="EMBL" id="FOTF01000038">
    <property type="protein sequence ID" value="SFL66239.1"/>
    <property type="molecule type" value="Genomic_DNA"/>
</dbReference>
<dbReference type="RefSeq" id="WP_090191881.1">
    <property type="nucleotide sequence ID" value="NZ_FOTF01000038.1"/>
</dbReference>
<gene>
    <name evidence="1" type="ORF">SAMN04488004_1388</name>
</gene>
<dbReference type="STRING" id="195913.SAMN04488004_1388"/>
<accession>A0A1I4JI49</accession>
<sequence>MSCAVVACAAGARDARACRDALEVPRTILALYDGTQLASSRISPIHRYAEMPLNDLGYRLVYQDVAHGLGTMPDVPIAATLSWFEGPVPDPAGLAAGLADLRDTCGHVPAMLTLGDIGLDDATIATAAGAAYLGRLGVVAGSDQISVGTSAIVQKVDDRLIGYDTMFDIRTGIQTRIMARDPAASYLTLDTGSDTIDLLVISPGALYADSSVLVREDPRGGPLWVSDPFALFELALGSSQWPVPDVTTLSGRRIYFATVDSDGWLLRLPARQFGDQPPFASEVLDSDLISPFPDLPVSVALIQSDLDANVAGIAADRGRAVASHLFGQPQVQPATSGASMIYNWSFFADYNAQSEQALLLGGATTSVDSGMLVNAIRSLGDQVSPRSLLGGGVGGPRKYVNTAFDLWTETAGAIAASAAIAPGDTAPPLYRWSGDAMPFAAALSSVSAAGSENLGGGGGRLTMVRPSLANLMPLGFRTDAGLQVYDALDGDADYTQGWTSNTAAFYALQQTLDRTEAPRRLKPFQLSFAARSAVDFASRSAVRAHLAYARSAEVTPVTAARYARAVIGYDAVQIIAEGPLTWRIQDRGDLQTVRFDDAVAWSVDLSRSNGVLGARRTGTSLYVALAPDNAQPRVTLLQSNAAAGLVPQGSTPALVHARAEILQSARDNCISRMVLRGFGPGNTEWLGAPDHAYDVEMMESDGLTPAFWQTLTSDAEGRFSVEFPLPGSAPTAIRFTDACNGS</sequence>
<organism evidence="1 2">
    <name type="scientific">Loktanella salsilacus</name>
    <dbReference type="NCBI Taxonomy" id="195913"/>
    <lineage>
        <taxon>Bacteria</taxon>
        <taxon>Pseudomonadati</taxon>
        <taxon>Pseudomonadota</taxon>
        <taxon>Alphaproteobacteria</taxon>
        <taxon>Rhodobacterales</taxon>
        <taxon>Roseobacteraceae</taxon>
        <taxon>Loktanella</taxon>
    </lineage>
</organism>